<name>A0A8J4Q945_9ROSI</name>
<evidence type="ECO:0000313" key="10">
    <source>
        <dbReference type="Proteomes" id="UP000737018"/>
    </source>
</evidence>
<evidence type="ECO:0000256" key="4">
    <source>
        <dbReference type="ARBA" id="ARBA00023277"/>
    </source>
</evidence>
<dbReference type="InterPro" id="IPR013750">
    <property type="entry name" value="GHMP_kinase_C_dom"/>
</dbReference>
<dbReference type="InterPro" id="IPR008811">
    <property type="entry name" value="Glycosyl_hydrolases_36"/>
</dbReference>
<keyword evidence="3" id="KW-0067">ATP-binding</keyword>
<feature type="region of interest" description="Disordered" evidence="5">
    <location>
        <begin position="515"/>
        <end position="545"/>
    </location>
</feature>
<dbReference type="InterPro" id="IPR016064">
    <property type="entry name" value="NAD/diacylglycerol_kinase_sf"/>
</dbReference>
<dbReference type="InterPro" id="IPR040801">
    <property type="entry name" value="Ski2_N"/>
</dbReference>
<accession>A0A8J4Q945</accession>
<dbReference type="PANTHER" id="PTHR10457">
    <property type="entry name" value="MEVALONATE KINASE/GALACTOKINASE"/>
    <property type="match status" value="1"/>
</dbReference>
<dbReference type="GO" id="GO:0005524">
    <property type="term" value="F:ATP binding"/>
    <property type="evidence" value="ECO:0007669"/>
    <property type="project" value="UniProtKB-KW"/>
</dbReference>
<evidence type="ECO:0000256" key="1">
    <source>
        <dbReference type="ARBA" id="ARBA00009085"/>
    </source>
</evidence>
<reference evidence="9" key="1">
    <citation type="submission" date="2020-03" db="EMBL/GenBank/DDBJ databases">
        <title>Castanea mollissima Vanexum genome sequencing.</title>
        <authorList>
            <person name="Staton M."/>
        </authorList>
    </citation>
    <scope>NUCLEOTIDE SEQUENCE</scope>
    <source>
        <tissue evidence="9">Leaf</tissue>
    </source>
</reference>
<organism evidence="9 10">
    <name type="scientific">Castanea mollissima</name>
    <name type="common">Chinese chestnut</name>
    <dbReference type="NCBI Taxonomy" id="60419"/>
    <lineage>
        <taxon>Eukaryota</taxon>
        <taxon>Viridiplantae</taxon>
        <taxon>Streptophyta</taxon>
        <taxon>Embryophyta</taxon>
        <taxon>Tracheophyta</taxon>
        <taxon>Spermatophyta</taxon>
        <taxon>Magnoliopsida</taxon>
        <taxon>eudicotyledons</taxon>
        <taxon>Gunneridae</taxon>
        <taxon>Pentapetalae</taxon>
        <taxon>rosids</taxon>
        <taxon>fabids</taxon>
        <taxon>Fagales</taxon>
        <taxon>Fagaceae</taxon>
        <taxon>Castanea</taxon>
    </lineage>
</organism>
<comment type="caution">
    <text evidence="9">The sequence shown here is derived from an EMBL/GenBank/DDBJ whole genome shotgun (WGS) entry which is preliminary data.</text>
</comment>
<dbReference type="InterPro" id="IPR038765">
    <property type="entry name" value="Papain-like_cys_pep_sf"/>
</dbReference>
<dbReference type="GO" id="GO:0005829">
    <property type="term" value="C:cytosol"/>
    <property type="evidence" value="ECO:0007669"/>
    <property type="project" value="TreeGrafter"/>
</dbReference>
<comment type="similarity">
    <text evidence="1">Belongs to the peptidase C19 family.</text>
</comment>
<evidence type="ECO:0000259" key="8">
    <source>
        <dbReference type="Pfam" id="PF17911"/>
    </source>
</evidence>
<dbReference type="InterPro" id="IPR017438">
    <property type="entry name" value="ATP-NAD_kinase_N"/>
</dbReference>
<dbReference type="SUPFAM" id="SSF54001">
    <property type="entry name" value="Cysteine proteinases"/>
    <property type="match status" value="1"/>
</dbReference>
<dbReference type="InterPro" id="IPR001394">
    <property type="entry name" value="Peptidase_C19_UCH"/>
</dbReference>
<dbReference type="InterPro" id="IPR018200">
    <property type="entry name" value="USP_CS"/>
</dbReference>
<dbReference type="Pfam" id="PF00443">
    <property type="entry name" value="UCH"/>
    <property type="match status" value="1"/>
</dbReference>
<evidence type="ECO:0008006" key="11">
    <source>
        <dbReference type="Google" id="ProtNLM"/>
    </source>
</evidence>
<evidence type="ECO:0000256" key="3">
    <source>
        <dbReference type="ARBA" id="ARBA00022840"/>
    </source>
</evidence>
<keyword evidence="2" id="KW-0547">Nucleotide-binding</keyword>
<dbReference type="GO" id="GO:0006012">
    <property type="term" value="P:galactose metabolic process"/>
    <property type="evidence" value="ECO:0007669"/>
    <property type="project" value="TreeGrafter"/>
</dbReference>
<evidence type="ECO:0000256" key="2">
    <source>
        <dbReference type="ARBA" id="ARBA00022741"/>
    </source>
</evidence>
<dbReference type="Pfam" id="PF08544">
    <property type="entry name" value="GHMP_kinases_C"/>
    <property type="match status" value="1"/>
</dbReference>
<feature type="compositionally biased region" description="Polar residues" evidence="5">
    <location>
        <begin position="521"/>
        <end position="534"/>
    </location>
</feature>
<dbReference type="Pfam" id="PF05691">
    <property type="entry name" value="Raffinose_syn"/>
    <property type="match status" value="1"/>
</dbReference>
<proteinExistence type="inferred from homology"/>
<protein>
    <recommendedName>
        <fullName evidence="11">GHMP kinase C-terminal domain-containing protein</fullName>
    </recommendedName>
</protein>
<dbReference type="Gene3D" id="3.90.70.10">
    <property type="entry name" value="Cysteine proteinases"/>
    <property type="match status" value="1"/>
</dbReference>
<evidence type="ECO:0000259" key="6">
    <source>
        <dbReference type="Pfam" id="PF00443"/>
    </source>
</evidence>
<dbReference type="SUPFAM" id="SSF55060">
    <property type="entry name" value="GHMP Kinase, C-terminal domain"/>
    <property type="match status" value="1"/>
</dbReference>
<dbReference type="PROSITE" id="PS00973">
    <property type="entry name" value="USP_2"/>
    <property type="match status" value="1"/>
</dbReference>
<dbReference type="Gene3D" id="3.30.70.890">
    <property type="entry name" value="GHMP kinase, C-terminal domain"/>
    <property type="match status" value="1"/>
</dbReference>
<dbReference type="GO" id="GO:0016579">
    <property type="term" value="P:protein deubiquitination"/>
    <property type="evidence" value="ECO:0007669"/>
    <property type="project" value="InterPro"/>
</dbReference>
<dbReference type="Gene3D" id="3.40.50.10330">
    <property type="entry name" value="Probable inorganic polyphosphate/atp-NAD kinase, domain 1"/>
    <property type="match status" value="1"/>
</dbReference>
<evidence type="ECO:0000256" key="5">
    <source>
        <dbReference type="SAM" id="MobiDB-lite"/>
    </source>
</evidence>
<feature type="domain" description="Peptidase C19 ubiquitin carboxyl-terminal hydrolase" evidence="6">
    <location>
        <begin position="516"/>
        <end position="580"/>
    </location>
</feature>
<gene>
    <name evidence="9" type="ORF">CMV_025592</name>
</gene>
<dbReference type="InterPro" id="IPR027417">
    <property type="entry name" value="P-loop_NTPase"/>
</dbReference>
<feature type="domain" description="GHMP kinase C-terminal" evidence="7">
    <location>
        <begin position="112"/>
        <end position="181"/>
    </location>
</feature>
<dbReference type="InterPro" id="IPR036554">
    <property type="entry name" value="GHMP_kinase_C_sf"/>
</dbReference>
<dbReference type="OrthoDB" id="187738at2759"/>
<dbReference type="EMBL" id="JRKL02006867">
    <property type="protein sequence ID" value="KAF3948405.1"/>
    <property type="molecule type" value="Genomic_DNA"/>
</dbReference>
<dbReference type="Pfam" id="PF17911">
    <property type="entry name" value="Ski2_N"/>
    <property type="match status" value="1"/>
</dbReference>
<sequence>MHGKHVAHQPIPCLLNIRREDEVEDMSLSLPTMGSMQIAGSAGFGHNIEFMAQAYLRNRYSEIDIEDESSNTNKDHPLPIYLKRAAHVYSEAKRVHAFKDTVSSDLSEEDKLKKLGDLMNESHHSCSVLYACSCPELEELVHTCREHGALGARLTGAGWGGCAVALVKESIVPQFILNLKKDGKEGHRIEDPTLGLCHIVGEIKDQHALKYVYVWHAITGYWGGVKAGVTEMEHYESKLAYPVSSLGVQSNEDVLFMSDTVADSHTNTFTGNCRQLNPPAFPRETPDSIKTYVEETYLSPRLDPEEFSPEKVGRQWDFDWFGRSKVPLEPSLPRSIVVPTWELPFRRQKKGSMQEIWEPKSVQVDVSELIVGAQGSLPRTAGPAKDFLRGSMNNCPFRPGGLDESQSLERIHPEGASNGEWVREVLNGGPAQAVTPSLKKGMDHGNLKGINTCKLEFHEHCIWCLLEHLEAIYYLERGESVFVAAHTSAGKTVVAEYAFALASKRKELWAEDNDVKMSDAEGSSNRSGEPSIATSEEGVPSDSGTQMTGIYDLVAVLTHKGRSADSGHYVAWVKQESGNWKIVKQLNSIVQRLADQMPICSWLLDMYLDPQDGKEPLFKAAVRLLHNHGESLDPLQVLEKLSPNMPLQLASETILRMFRARLHHHRQGDVVPPVVSFNLGSLGFLTSHAFDDYKQDLIRCLNWNERLDQKAL</sequence>
<dbReference type="AlphaFoldDB" id="A0A8J4Q945"/>
<dbReference type="PANTHER" id="PTHR10457:SF7">
    <property type="entry name" value="GALACTOKINASE-RELATED"/>
    <property type="match status" value="1"/>
</dbReference>
<dbReference type="Gene3D" id="3.40.50.300">
    <property type="entry name" value="P-loop containing nucleotide triphosphate hydrolases"/>
    <property type="match status" value="1"/>
</dbReference>
<keyword evidence="4" id="KW-0119">Carbohydrate metabolism</keyword>
<dbReference type="SUPFAM" id="SSF111331">
    <property type="entry name" value="NAD kinase/diacylglycerol kinase-like"/>
    <property type="match status" value="1"/>
</dbReference>
<dbReference type="GO" id="GO:0004843">
    <property type="term" value="F:cysteine-type deubiquitinase activity"/>
    <property type="evidence" value="ECO:0007669"/>
    <property type="project" value="InterPro"/>
</dbReference>
<dbReference type="GO" id="GO:0004335">
    <property type="term" value="F:galactokinase activity"/>
    <property type="evidence" value="ECO:0007669"/>
    <property type="project" value="TreeGrafter"/>
</dbReference>
<evidence type="ECO:0000313" key="9">
    <source>
        <dbReference type="EMBL" id="KAF3948405.1"/>
    </source>
</evidence>
<feature type="domain" description="Ski2 N-terminal" evidence="8">
    <location>
        <begin position="375"/>
        <end position="408"/>
    </location>
</feature>
<dbReference type="Proteomes" id="UP000737018">
    <property type="component" value="Unassembled WGS sequence"/>
</dbReference>
<keyword evidence="10" id="KW-1185">Reference proteome</keyword>
<evidence type="ECO:0000259" key="7">
    <source>
        <dbReference type="Pfam" id="PF08544"/>
    </source>
</evidence>